<organism evidence="1 2">
    <name type="scientific">Cohnella soli</name>
    <dbReference type="NCBI Taxonomy" id="425005"/>
    <lineage>
        <taxon>Bacteria</taxon>
        <taxon>Bacillati</taxon>
        <taxon>Bacillota</taxon>
        <taxon>Bacilli</taxon>
        <taxon>Bacillales</taxon>
        <taxon>Paenibacillaceae</taxon>
        <taxon>Cohnella</taxon>
    </lineage>
</organism>
<reference evidence="2" key="1">
    <citation type="journal article" date="2019" name="Int. J. Syst. Evol. Microbiol.">
        <title>The Global Catalogue of Microorganisms (GCM) 10K type strain sequencing project: providing services to taxonomists for standard genome sequencing and annotation.</title>
        <authorList>
            <consortium name="The Broad Institute Genomics Platform"/>
            <consortium name="The Broad Institute Genome Sequencing Center for Infectious Disease"/>
            <person name="Wu L."/>
            <person name="Ma J."/>
        </authorList>
    </citation>
    <scope>NUCLEOTIDE SEQUENCE [LARGE SCALE GENOMIC DNA]</scope>
    <source>
        <strain evidence="2">CGMCC 1.18575</strain>
    </source>
</reference>
<keyword evidence="2" id="KW-1185">Reference proteome</keyword>
<evidence type="ECO:0000313" key="2">
    <source>
        <dbReference type="Proteomes" id="UP001596113"/>
    </source>
</evidence>
<dbReference type="EMBL" id="JBHSMI010000023">
    <property type="protein sequence ID" value="MFC5403510.1"/>
    <property type="molecule type" value="Genomic_DNA"/>
</dbReference>
<protein>
    <submittedName>
        <fullName evidence="1">Uncharacterized protein</fullName>
    </submittedName>
</protein>
<comment type="caution">
    <text evidence="1">The sequence shown here is derived from an EMBL/GenBank/DDBJ whole genome shotgun (WGS) entry which is preliminary data.</text>
</comment>
<dbReference type="Proteomes" id="UP001596113">
    <property type="component" value="Unassembled WGS sequence"/>
</dbReference>
<gene>
    <name evidence="1" type="ORF">ACFPOF_12275</name>
</gene>
<accession>A0ABW0HQJ5</accession>
<proteinExistence type="predicted"/>
<evidence type="ECO:0000313" key="1">
    <source>
        <dbReference type="EMBL" id="MFC5403510.1"/>
    </source>
</evidence>
<name>A0ABW0HQJ5_9BACL</name>
<sequence length="193" mass="19249">MTNYSVFDSSVQPVYTHATNTYQSPAAVAPPDAGAASSGNEYNATATTSSTLGALGGSVIISLQIANPNGSGKTLYVSSVAVGTGVTLNLLSSFSASLSFLKGGTLTSPSTVTPVNGNFASANTSAMTVRSSSAAPSGGTDFMSLPVNAGQFISVQTGQIVVPPNQTLIVSLSASLSVAGTLSTTANITWWEG</sequence>
<dbReference type="RefSeq" id="WP_378132924.1">
    <property type="nucleotide sequence ID" value="NZ_JBHSMI010000023.1"/>
</dbReference>